<evidence type="ECO:0000256" key="6">
    <source>
        <dbReference type="RuleBase" id="RU367044"/>
    </source>
</evidence>
<dbReference type="InterPro" id="IPR010264">
    <property type="entry name" value="Self-incomp_S1"/>
</dbReference>
<evidence type="ECO:0000256" key="5">
    <source>
        <dbReference type="ARBA" id="ARBA00022729"/>
    </source>
</evidence>
<keyword evidence="4 6" id="KW-0964">Secreted</keyword>
<dbReference type="EMBL" id="JBCGBO010000024">
    <property type="protein sequence ID" value="KAK9183236.1"/>
    <property type="molecule type" value="Genomic_DNA"/>
</dbReference>
<comment type="similarity">
    <text evidence="2 6">Belongs to the plant self-incompatibility (S1) protein family.</text>
</comment>
<evidence type="ECO:0000313" key="8">
    <source>
        <dbReference type="Proteomes" id="UP001428341"/>
    </source>
</evidence>
<evidence type="ECO:0000313" key="7">
    <source>
        <dbReference type="EMBL" id="KAK9183236.1"/>
    </source>
</evidence>
<feature type="chain" id="PRO_5042669507" description="S-protein homolog" evidence="6">
    <location>
        <begin position="36"/>
        <end position="211"/>
    </location>
</feature>
<proteinExistence type="inferred from homology"/>
<organism evidence="7 8">
    <name type="scientific">Citrus x changshan-huyou</name>
    <dbReference type="NCBI Taxonomy" id="2935761"/>
    <lineage>
        <taxon>Eukaryota</taxon>
        <taxon>Viridiplantae</taxon>
        <taxon>Streptophyta</taxon>
        <taxon>Embryophyta</taxon>
        <taxon>Tracheophyta</taxon>
        <taxon>Spermatophyta</taxon>
        <taxon>Magnoliopsida</taxon>
        <taxon>eudicotyledons</taxon>
        <taxon>Gunneridae</taxon>
        <taxon>Pentapetalae</taxon>
        <taxon>rosids</taxon>
        <taxon>malvids</taxon>
        <taxon>Sapindales</taxon>
        <taxon>Rutaceae</taxon>
        <taxon>Aurantioideae</taxon>
        <taxon>Citrus</taxon>
    </lineage>
</organism>
<dbReference type="PANTHER" id="PTHR31232">
    <property type="match status" value="1"/>
</dbReference>
<evidence type="ECO:0000256" key="2">
    <source>
        <dbReference type="ARBA" id="ARBA00005581"/>
    </source>
</evidence>
<dbReference type="PANTHER" id="PTHR31232:SF43">
    <property type="entry name" value="S-PROTEIN HOMOLOG 29-RELATED"/>
    <property type="match status" value="1"/>
</dbReference>
<evidence type="ECO:0000256" key="4">
    <source>
        <dbReference type="ARBA" id="ARBA00022525"/>
    </source>
</evidence>
<keyword evidence="8" id="KW-1185">Reference proteome</keyword>
<dbReference type="Proteomes" id="UP001428341">
    <property type="component" value="Unassembled WGS sequence"/>
</dbReference>
<protein>
    <recommendedName>
        <fullName evidence="6">S-protein homolog</fullName>
    </recommendedName>
</protein>
<evidence type="ECO:0000256" key="3">
    <source>
        <dbReference type="ARBA" id="ARBA00022471"/>
    </source>
</evidence>
<reference evidence="7 8" key="1">
    <citation type="submission" date="2024-05" db="EMBL/GenBank/DDBJ databases">
        <title>Haplotype-resolved chromosome-level genome assembly of Huyou (Citrus changshanensis).</title>
        <authorList>
            <person name="Miao C."/>
            <person name="Chen W."/>
            <person name="Wu Y."/>
            <person name="Wang L."/>
            <person name="Zhao S."/>
            <person name="Grierson D."/>
            <person name="Xu C."/>
            <person name="Chen K."/>
        </authorList>
    </citation>
    <scope>NUCLEOTIDE SEQUENCE [LARGE SCALE GENOMIC DNA]</scope>
    <source>
        <strain evidence="7">01-14</strain>
        <tissue evidence="7">Leaf</tissue>
    </source>
</reference>
<dbReference type="AlphaFoldDB" id="A0AAP0LV02"/>
<evidence type="ECO:0000256" key="1">
    <source>
        <dbReference type="ARBA" id="ARBA00004613"/>
    </source>
</evidence>
<accession>A0AAP0LV02</accession>
<dbReference type="GO" id="GO:0005576">
    <property type="term" value="C:extracellular region"/>
    <property type="evidence" value="ECO:0007669"/>
    <property type="project" value="UniProtKB-SubCell"/>
</dbReference>
<gene>
    <name evidence="7" type="ORF">WN944_026386</name>
</gene>
<keyword evidence="5 6" id="KW-0732">Signal</keyword>
<keyword evidence="3 6" id="KW-0713">Self-incompatibility</keyword>
<feature type="signal peptide" evidence="6">
    <location>
        <begin position="1"/>
        <end position="35"/>
    </location>
</feature>
<comment type="caution">
    <text evidence="7">The sequence shown here is derived from an EMBL/GenBank/DDBJ whole genome shotgun (WGS) entry which is preliminary data.</text>
</comment>
<dbReference type="Pfam" id="PF05938">
    <property type="entry name" value="Self-incomp_S1"/>
    <property type="match status" value="1"/>
</dbReference>
<dbReference type="GO" id="GO:0060320">
    <property type="term" value="P:rejection of self pollen"/>
    <property type="evidence" value="ECO:0007669"/>
    <property type="project" value="UniProtKB-KW"/>
</dbReference>
<comment type="subcellular location">
    <subcellularLocation>
        <location evidence="1 6">Secreted</location>
    </subcellularLocation>
</comment>
<sequence length="211" mass="23915">MNNRIPNYKSQFSKIVKLMILALFIGLWEAPCATSTKAQAGESSIDTGSRKTRVTITNNLEGSNFTIHCKSKDDDMGTHVIAPQENYSWEFKVNFWHTTLFFCGVSWRDGSLVYDFYKASRDLNRCLYYCNWYVKRDAVYGLNEVGDPDIVLRWSSKVVMAMSCAAVVVVARLSWREFVPPVAASVRVGCAVWPDWWRRLGVAAAPNSFDG</sequence>
<name>A0AAP0LV02_9ROSI</name>